<dbReference type="Gene3D" id="3.40.50.150">
    <property type="entry name" value="Vaccinia Virus protein VP39"/>
    <property type="match status" value="1"/>
</dbReference>
<keyword evidence="2" id="KW-0808">Transferase</keyword>
<name>A0ABV7DA93_9PROT</name>
<sequence length="224" mass="25088">MPEFNLLKSVPSIRRSVAARLVNKDVNRAEALKFGQAYFDGPREQGYGGYTYDGRWKAVAATARDRYGLKAGMKVLDIGCAKGFFVHDLMEMVPGLEAVGIDISAYALEHALHSVQAHVQQGSADKLPFADHSFDAVFSINTIHNLDRAGCVAALQEMVRVCKNPGACFVQVDAYRNEAELTLFEAWMLTAQTYCTPDEWYTLFAEARYTGDYFWTILEFDETE</sequence>
<dbReference type="PANTHER" id="PTHR43464:SF83">
    <property type="entry name" value="MALONYL-[ACYL-CARRIER PROTEIN] O-METHYLTRANSFERASE"/>
    <property type="match status" value="1"/>
</dbReference>
<gene>
    <name evidence="2" type="ORF">ACFOKA_17715</name>
</gene>
<evidence type="ECO:0000313" key="2">
    <source>
        <dbReference type="EMBL" id="MFC3053741.1"/>
    </source>
</evidence>
<organism evidence="2 3">
    <name type="scientific">Kordiimonas pumila</name>
    <dbReference type="NCBI Taxonomy" id="2161677"/>
    <lineage>
        <taxon>Bacteria</taxon>
        <taxon>Pseudomonadati</taxon>
        <taxon>Pseudomonadota</taxon>
        <taxon>Alphaproteobacteria</taxon>
        <taxon>Kordiimonadales</taxon>
        <taxon>Kordiimonadaceae</taxon>
        <taxon>Kordiimonas</taxon>
    </lineage>
</organism>
<keyword evidence="3" id="KW-1185">Reference proteome</keyword>
<dbReference type="CDD" id="cd02440">
    <property type="entry name" value="AdoMet_MTases"/>
    <property type="match status" value="1"/>
</dbReference>
<dbReference type="Proteomes" id="UP001595444">
    <property type="component" value="Unassembled WGS sequence"/>
</dbReference>
<proteinExistence type="predicted"/>
<dbReference type="RefSeq" id="WP_194214440.1">
    <property type="nucleotide sequence ID" value="NZ_CP061205.1"/>
</dbReference>
<keyword evidence="2" id="KW-0489">Methyltransferase</keyword>
<dbReference type="EMBL" id="JBHRSL010000028">
    <property type="protein sequence ID" value="MFC3053741.1"/>
    <property type="molecule type" value="Genomic_DNA"/>
</dbReference>
<accession>A0ABV7DA93</accession>
<dbReference type="Pfam" id="PF13847">
    <property type="entry name" value="Methyltransf_31"/>
    <property type="match status" value="1"/>
</dbReference>
<dbReference type="InterPro" id="IPR025714">
    <property type="entry name" value="Methyltranfer_dom"/>
</dbReference>
<feature type="domain" description="Methyltransferase" evidence="1">
    <location>
        <begin position="70"/>
        <end position="207"/>
    </location>
</feature>
<dbReference type="GO" id="GO:0032259">
    <property type="term" value="P:methylation"/>
    <property type="evidence" value="ECO:0007669"/>
    <property type="project" value="UniProtKB-KW"/>
</dbReference>
<reference evidence="3" key="1">
    <citation type="journal article" date="2019" name="Int. J. Syst. Evol. Microbiol.">
        <title>The Global Catalogue of Microorganisms (GCM) 10K type strain sequencing project: providing services to taxonomists for standard genome sequencing and annotation.</title>
        <authorList>
            <consortium name="The Broad Institute Genomics Platform"/>
            <consortium name="The Broad Institute Genome Sequencing Center for Infectious Disease"/>
            <person name="Wu L."/>
            <person name="Ma J."/>
        </authorList>
    </citation>
    <scope>NUCLEOTIDE SEQUENCE [LARGE SCALE GENOMIC DNA]</scope>
    <source>
        <strain evidence="3">KCTC 62164</strain>
    </source>
</reference>
<protein>
    <submittedName>
        <fullName evidence="2">Methyltransferase domain-containing protein</fullName>
    </submittedName>
</protein>
<comment type="caution">
    <text evidence="2">The sequence shown here is derived from an EMBL/GenBank/DDBJ whole genome shotgun (WGS) entry which is preliminary data.</text>
</comment>
<dbReference type="SUPFAM" id="SSF53335">
    <property type="entry name" value="S-adenosyl-L-methionine-dependent methyltransferases"/>
    <property type="match status" value="1"/>
</dbReference>
<dbReference type="PANTHER" id="PTHR43464">
    <property type="entry name" value="METHYLTRANSFERASE"/>
    <property type="match status" value="1"/>
</dbReference>
<dbReference type="InterPro" id="IPR029063">
    <property type="entry name" value="SAM-dependent_MTases_sf"/>
</dbReference>
<evidence type="ECO:0000313" key="3">
    <source>
        <dbReference type="Proteomes" id="UP001595444"/>
    </source>
</evidence>
<evidence type="ECO:0000259" key="1">
    <source>
        <dbReference type="Pfam" id="PF13847"/>
    </source>
</evidence>
<dbReference type="GO" id="GO:0008168">
    <property type="term" value="F:methyltransferase activity"/>
    <property type="evidence" value="ECO:0007669"/>
    <property type="project" value="UniProtKB-KW"/>
</dbReference>